<protein>
    <submittedName>
        <fullName evidence="1">Glycosyltransferase</fullName>
    </submittedName>
</protein>
<evidence type="ECO:0000313" key="2">
    <source>
        <dbReference type="Proteomes" id="UP000448867"/>
    </source>
</evidence>
<dbReference type="AlphaFoldDB" id="A0A7X2J0C0"/>
<dbReference type="RefSeq" id="WP_154308234.1">
    <property type="nucleotide sequence ID" value="NZ_WKKI01000025.1"/>
</dbReference>
<dbReference type="GO" id="GO:0016740">
    <property type="term" value="F:transferase activity"/>
    <property type="evidence" value="ECO:0007669"/>
    <property type="project" value="UniProtKB-KW"/>
</dbReference>
<proteinExistence type="predicted"/>
<dbReference type="InterPro" id="IPR029465">
    <property type="entry name" value="ATPgrasp_TupA"/>
</dbReference>
<comment type="caution">
    <text evidence="1">The sequence shown here is derived from an EMBL/GenBank/DDBJ whole genome shotgun (WGS) entry which is preliminary data.</text>
</comment>
<sequence>MHKQLKRILLTPVNVVYKISPKAVFQALFYIKHKYKLNIDNPKTYNEKLNWMKLYYKNELMPLCTDKYTVRQYVKDCGCEEILNELLWEGYDARDIPFEDLPQRFVIKVTHGSGNNIICTNKDSLDKKRTIKHVNKWLKQKYLPCYGEWFYGVIKPRIIIEKFLTEDNSNVPVDYKMFCFNNFGGEHGVALTAIDTDRFTFHKRKVYDGDWNILENQCINFPYDDANSFEKPKQYDKMKNYAKKLSKPFPHARVDFYVINNEIYFGEITFISDAGFGKISPYSLNEKMGSWIKLPVK</sequence>
<dbReference type="Proteomes" id="UP000448867">
    <property type="component" value="Unassembled WGS sequence"/>
</dbReference>
<accession>A0A7X2J0C0</accession>
<dbReference type="EMBL" id="WKKI01000025">
    <property type="protein sequence ID" value="MRX73001.1"/>
    <property type="molecule type" value="Genomic_DNA"/>
</dbReference>
<reference evidence="1 2" key="1">
    <citation type="submission" date="2019-11" db="EMBL/GenBank/DDBJ databases">
        <title>Bacillus lacus genome.</title>
        <authorList>
            <person name="Allen C.J."/>
            <person name="Newman J.D."/>
        </authorList>
    </citation>
    <scope>NUCLEOTIDE SEQUENCE [LARGE SCALE GENOMIC DNA]</scope>
    <source>
        <strain evidence="1 2">KCTC 33946</strain>
    </source>
</reference>
<keyword evidence="1" id="KW-0808">Transferase</keyword>
<gene>
    <name evidence="1" type="ORF">GJU40_12705</name>
</gene>
<evidence type="ECO:0000313" key="1">
    <source>
        <dbReference type="EMBL" id="MRX73001.1"/>
    </source>
</evidence>
<dbReference type="OrthoDB" id="9791827at2"/>
<dbReference type="Pfam" id="PF14305">
    <property type="entry name" value="ATPgrasp_TupA"/>
    <property type="match status" value="1"/>
</dbReference>
<keyword evidence="2" id="KW-1185">Reference proteome</keyword>
<organism evidence="1 2">
    <name type="scientific">Metabacillus lacus</name>
    <dbReference type="NCBI Taxonomy" id="1983721"/>
    <lineage>
        <taxon>Bacteria</taxon>
        <taxon>Bacillati</taxon>
        <taxon>Bacillota</taxon>
        <taxon>Bacilli</taxon>
        <taxon>Bacillales</taxon>
        <taxon>Bacillaceae</taxon>
        <taxon>Metabacillus</taxon>
    </lineage>
</organism>
<name>A0A7X2J0C0_9BACI</name>